<feature type="non-terminal residue" evidence="1">
    <location>
        <position position="1"/>
    </location>
</feature>
<comment type="caution">
    <text evidence="1">The sequence shown here is derived from an EMBL/GenBank/DDBJ whole genome shotgun (WGS) entry which is preliminary data.</text>
</comment>
<dbReference type="Pfam" id="PF13481">
    <property type="entry name" value="AAA_25"/>
    <property type="match status" value="1"/>
</dbReference>
<dbReference type="InterPro" id="IPR027417">
    <property type="entry name" value="P-loop_NTPase"/>
</dbReference>
<name>A0A0F9SCV2_9ZZZZ</name>
<dbReference type="AlphaFoldDB" id="A0A0F9SCV2"/>
<dbReference type="EMBL" id="LAZR01002082">
    <property type="protein sequence ID" value="KKN34801.1"/>
    <property type="molecule type" value="Genomic_DNA"/>
</dbReference>
<proteinExistence type="predicted"/>
<evidence type="ECO:0000313" key="1">
    <source>
        <dbReference type="EMBL" id="KKN34801.1"/>
    </source>
</evidence>
<gene>
    <name evidence="1" type="ORF">LCGC14_0789810</name>
</gene>
<protein>
    <submittedName>
        <fullName evidence="1">Uncharacterized protein</fullName>
    </submittedName>
</protein>
<dbReference type="SUPFAM" id="SSF52540">
    <property type="entry name" value="P-loop containing nucleoside triphosphate hydrolases"/>
    <property type="match status" value="1"/>
</dbReference>
<accession>A0A0F9SCV2</accession>
<reference evidence="1" key="1">
    <citation type="journal article" date="2015" name="Nature">
        <title>Complex archaea that bridge the gap between prokaryotes and eukaryotes.</title>
        <authorList>
            <person name="Spang A."/>
            <person name="Saw J.H."/>
            <person name="Jorgensen S.L."/>
            <person name="Zaremba-Niedzwiedzka K."/>
            <person name="Martijn J."/>
            <person name="Lind A.E."/>
            <person name="van Eijk R."/>
            <person name="Schleper C."/>
            <person name="Guy L."/>
            <person name="Ettema T.J."/>
        </authorList>
    </citation>
    <scope>NUCLEOTIDE SEQUENCE</scope>
</reference>
<sequence>GRDRALMDAPILTKEGEDYRLTWPNGLEAEVRYLTQGRDGPRGEVRVSSKLVGHLHQSMLNLMSGSSRDTFRKALERRDKEVDWQAHIEQICVLVVEAYRAGDPLTLLEPQLRSQESAYYISPLIPTGVPTLLYGDGGTGKSYIAAAIGRALTLGIPFAGMQAREATVAYLDWEWDDEEHRDRLYRLGSDVTYFYRQCSVPLAHQTRILGRMFDKHGIDFIIVDSLGYACGGDIRDPDVVLAFFSALRILNRTSFVVHHVPKDSKEPYGSVYIRNSVRSAWYMMRSTLPEPDSFCAALRHGKTNRGRFEQPIGLQFSFTEETTTITRTDVSRIPELGEGLSLRDRILSLLAQKPLEAKDIALELGTKQTHIAARLTELRQAKKVTNVAGIWALLDQVH</sequence>
<organism evidence="1">
    <name type="scientific">marine sediment metagenome</name>
    <dbReference type="NCBI Taxonomy" id="412755"/>
    <lineage>
        <taxon>unclassified sequences</taxon>
        <taxon>metagenomes</taxon>
        <taxon>ecological metagenomes</taxon>
    </lineage>
</organism>
<dbReference type="Gene3D" id="3.40.50.300">
    <property type="entry name" value="P-loop containing nucleotide triphosphate hydrolases"/>
    <property type="match status" value="1"/>
</dbReference>